<dbReference type="WBParaSite" id="Hba_11579">
    <property type="protein sequence ID" value="Hba_11579"/>
    <property type="gene ID" value="Hba_11579"/>
</dbReference>
<name>A0A1I7X290_HETBA</name>
<evidence type="ECO:0000256" key="1">
    <source>
        <dbReference type="SAM" id="Phobius"/>
    </source>
</evidence>
<feature type="transmembrane region" description="Helical" evidence="1">
    <location>
        <begin position="29"/>
        <end position="50"/>
    </location>
</feature>
<organism evidence="2 3">
    <name type="scientific">Heterorhabditis bacteriophora</name>
    <name type="common">Entomopathogenic nematode worm</name>
    <dbReference type="NCBI Taxonomy" id="37862"/>
    <lineage>
        <taxon>Eukaryota</taxon>
        <taxon>Metazoa</taxon>
        <taxon>Ecdysozoa</taxon>
        <taxon>Nematoda</taxon>
        <taxon>Chromadorea</taxon>
        <taxon>Rhabditida</taxon>
        <taxon>Rhabditina</taxon>
        <taxon>Rhabditomorpha</taxon>
        <taxon>Strongyloidea</taxon>
        <taxon>Heterorhabditidae</taxon>
        <taxon>Heterorhabditis</taxon>
    </lineage>
</organism>
<evidence type="ECO:0000313" key="2">
    <source>
        <dbReference type="Proteomes" id="UP000095283"/>
    </source>
</evidence>
<accession>A0A1I7X290</accession>
<protein>
    <submittedName>
        <fullName evidence="3">Col_cuticle_N domain-containing protein</fullName>
    </submittedName>
</protein>
<sequence>MYSKSYFRDSVVKSPASTMISSQVTVPIYSVYIVIAAMLSAIVLVAAMFYK</sequence>
<dbReference type="AlphaFoldDB" id="A0A1I7X290"/>
<keyword evidence="1" id="KW-1133">Transmembrane helix</keyword>
<dbReference type="Proteomes" id="UP000095283">
    <property type="component" value="Unplaced"/>
</dbReference>
<evidence type="ECO:0000313" key="3">
    <source>
        <dbReference type="WBParaSite" id="Hba_11579"/>
    </source>
</evidence>
<proteinExistence type="predicted"/>
<keyword evidence="1" id="KW-0472">Membrane</keyword>
<keyword evidence="2" id="KW-1185">Reference proteome</keyword>
<keyword evidence="1" id="KW-0812">Transmembrane</keyword>
<reference evidence="3" key="1">
    <citation type="submission" date="2016-11" db="UniProtKB">
        <authorList>
            <consortium name="WormBaseParasite"/>
        </authorList>
    </citation>
    <scope>IDENTIFICATION</scope>
</reference>